<organism evidence="1 2">
    <name type="scientific">Faecalicatena contorta</name>
    <dbReference type="NCBI Taxonomy" id="39482"/>
    <lineage>
        <taxon>Bacteria</taxon>
        <taxon>Bacillati</taxon>
        <taxon>Bacillota</taxon>
        <taxon>Clostridia</taxon>
        <taxon>Lachnospirales</taxon>
        <taxon>Lachnospiraceae</taxon>
        <taxon>Faecalicatena</taxon>
    </lineage>
</organism>
<reference evidence="1 2" key="1">
    <citation type="submission" date="2015-09" db="EMBL/GenBank/DDBJ databases">
        <authorList>
            <consortium name="Pathogen Informatics"/>
        </authorList>
    </citation>
    <scope>NUCLEOTIDE SEQUENCE [LARGE SCALE GENOMIC DNA]</scope>
    <source>
        <strain evidence="1 2">2789STDY5834876</strain>
    </source>
</reference>
<protein>
    <submittedName>
        <fullName evidence="1">Uncharacterized protein</fullName>
    </submittedName>
</protein>
<gene>
    <name evidence="1" type="ORF">ERS852491_04375</name>
</gene>
<dbReference type="EMBL" id="CYZU01000060">
    <property type="protein sequence ID" value="CUP14048.1"/>
    <property type="molecule type" value="Genomic_DNA"/>
</dbReference>
<dbReference type="Proteomes" id="UP000095544">
    <property type="component" value="Unassembled WGS sequence"/>
</dbReference>
<proteinExistence type="predicted"/>
<dbReference type="RefSeq" id="WP_129879583.1">
    <property type="nucleotide sequence ID" value="NZ_CABKUE010000004.1"/>
</dbReference>
<accession>A0A174KW75</accession>
<dbReference type="OrthoDB" id="358525at2"/>
<sequence length="89" mass="9683">MSGDTIKTDLKPKTFLIEHIPAILLGEPSDKIYLFVDGQGGNKEEAIGFALGGIPFRCGIRPPKSYMPDKITSYSVKPWISLSKSSARG</sequence>
<name>A0A174KW75_9FIRM</name>
<dbReference type="AlphaFoldDB" id="A0A174KW75"/>
<evidence type="ECO:0000313" key="2">
    <source>
        <dbReference type="Proteomes" id="UP000095544"/>
    </source>
</evidence>
<dbReference type="STRING" id="39482.ERS852491_04375"/>
<evidence type="ECO:0000313" key="1">
    <source>
        <dbReference type="EMBL" id="CUP14048.1"/>
    </source>
</evidence>